<name>A0A848MID6_9GAMM</name>
<dbReference type="AlphaFoldDB" id="A0A848MID6"/>
<dbReference type="RefSeq" id="WP_169402548.1">
    <property type="nucleotide sequence ID" value="NZ_JAADJU010000004.1"/>
</dbReference>
<evidence type="ECO:0000313" key="3">
    <source>
        <dbReference type="Proteomes" id="UP000585363"/>
    </source>
</evidence>
<gene>
    <name evidence="2" type="ORF">GW590_08185</name>
</gene>
<dbReference type="PROSITE" id="PS51257">
    <property type="entry name" value="PROKAR_LIPOPROTEIN"/>
    <property type="match status" value="1"/>
</dbReference>
<evidence type="ECO:0000256" key="1">
    <source>
        <dbReference type="SAM" id="SignalP"/>
    </source>
</evidence>
<accession>A0A848MID6</accession>
<organism evidence="2 3">
    <name type="scientific">Rouxiella aceris</name>
    <dbReference type="NCBI Taxonomy" id="2703884"/>
    <lineage>
        <taxon>Bacteria</taxon>
        <taxon>Pseudomonadati</taxon>
        <taxon>Pseudomonadota</taxon>
        <taxon>Gammaproteobacteria</taxon>
        <taxon>Enterobacterales</taxon>
        <taxon>Yersiniaceae</taxon>
        <taxon>Rouxiella</taxon>
    </lineage>
</organism>
<dbReference type="Proteomes" id="UP000585363">
    <property type="component" value="Unassembled WGS sequence"/>
</dbReference>
<sequence length="246" mass="27545">MKNKFLLIAVSFLVLSSTACSGLNALSGRNKNDVNEWIAKKNLEQANEDKLAKDRQTERDRKIETEQRNFYLTHPEMPIPKMPLDSKSSVDNAFRNALNNFGFVTRYPGSQDPNQVYVKVGGSMLTMLRVQLALSAYGEECRRASAYTGHDYKNECLASLTRDISAFSEMLKNDDIPDKTKLAALGEASYANNIDFGYAARLAKMHFKLCQQRGNQGYVEMVTVAVPCNGQSDVLNIYAAREMGFL</sequence>
<protein>
    <recommendedName>
        <fullName evidence="4">Lipoprotein</fullName>
    </recommendedName>
</protein>
<feature type="signal peptide" evidence="1">
    <location>
        <begin position="1"/>
        <end position="21"/>
    </location>
</feature>
<dbReference type="EMBL" id="JAADJU010000004">
    <property type="protein sequence ID" value="NMP26840.1"/>
    <property type="molecule type" value="Genomic_DNA"/>
</dbReference>
<feature type="chain" id="PRO_5032403424" description="Lipoprotein" evidence="1">
    <location>
        <begin position="22"/>
        <end position="246"/>
    </location>
</feature>
<proteinExistence type="predicted"/>
<evidence type="ECO:0000313" key="2">
    <source>
        <dbReference type="EMBL" id="NMP26840.1"/>
    </source>
</evidence>
<reference evidence="2 3" key="2">
    <citation type="submission" date="2020-06" db="EMBL/GenBank/DDBJ databases">
        <title>Polyphasic characterization of a Rahnella strain isolated from tree sap.</title>
        <authorList>
            <person name="Kim I.S."/>
        </authorList>
    </citation>
    <scope>NUCLEOTIDE SEQUENCE [LARGE SCALE GENOMIC DNA]</scope>
    <source>
        <strain evidence="2 3">SAP-1</strain>
    </source>
</reference>
<comment type="caution">
    <text evidence="2">The sequence shown here is derived from an EMBL/GenBank/DDBJ whole genome shotgun (WGS) entry which is preliminary data.</text>
</comment>
<keyword evidence="1" id="KW-0732">Signal</keyword>
<keyword evidence="3" id="KW-1185">Reference proteome</keyword>
<evidence type="ECO:0008006" key="4">
    <source>
        <dbReference type="Google" id="ProtNLM"/>
    </source>
</evidence>
<reference evidence="2 3" key="1">
    <citation type="submission" date="2020-01" db="EMBL/GenBank/DDBJ databases">
        <authorList>
            <person name="Lee S.D."/>
        </authorList>
    </citation>
    <scope>NUCLEOTIDE SEQUENCE [LARGE SCALE GENOMIC DNA]</scope>
    <source>
        <strain evidence="2 3">SAP-1</strain>
    </source>
</reference>